<protein>
    <submittedName>
        <fullName evidence="2">Uncharacterized protein</fullName>
    </submittedName>
</protein>
<reference evidence="2 3" key="1">
    <citation type="journal article" date="2016" name="Front. Microbiol.">
        <title>Genomic Resource of Rice Seed Associated Bacteria.</title>
        <authorList>
            <person name="Midha S."/>
            <person name="Bansal K."/>
            <person name="Sharma S."/>
            <person name="Kumar N."/>
            <person name="Patil P.P."/>
            <person name="Chaudhry V."/>
            <person name="Patil P.B."/>
        </authorList>
    </citation>
    <scope>NUCLEOTIDE SEQUENCE [LARGE SCALE GENOMIC DNA]</scope>
    <source>
        <strain evidence="2 3">NS355</strain>
    </source>
</reference>
<dbReference type="PATRIC" id="fig|172044.3.peg.2611"/>
<accession>A0A147IZ86</accession>
<dbReference type="Proteomes" id="UP000073923">
    <property type="component" value="Unassembled WGS sequence"/>
</dbReference>
<dbReference type="EMBL" id="LDTF01000007">
    <property type="protein sequence ID" value="KTW00948.1"/>
    <property type="molecule type" value="Genomic_DNA"/>
</dbReference>
<proteinExistence type="predicted"/>
<evidence type="ECO:0000256" key="1">
    <source>
        <dbReference type="SAM" id="MobiDB-lite"/>
    </source>
</evidence>
<feature type="region of interest" description="Disordered" evidence="1">
    <location>
        <begin position="94"/>
        <end position="113"/>
    </location>
</feature>
<dbReference type="AlphaFoldDB" id="A0A147IZ86"/>
<sequence length="132" mass="13842">MGKAFASEGLSGSMIYSQNCYDALSHAFSWRLLDTCGAADLKGVASVPEDEVNSIDKEIAYFQSEVAAARYLGATTGAGASADDADTRLAEIQRRVPPAKRAPADDSEIYNATAVPADMMTNVDDGAQAEAT</sequence>
<evidence type="ECO:0000313" key="2">
    <source>
        <dbReference type="EMBL" id="KTW00948.1"/>
    </source>
</evidence>
<comment type="caution">
    <text evidence="2">The sequence shown here is derived from an EMBL/GenBank/DDBJ whole genome shotgun (WGS) entry which is preliminary data.</text>
</comment>
<evidence type="ECO:0000313" key="3">
    <source>
        <dbReference type="Proteomes" id="UP000073923"/>
    </source>
</evidence>
<gene>
    <name evidence="2" type="ORF">NS355_01765</name>
</gene>
<name>A0A147IZ86_9SPHN</name>
<organism evidence="2 3">
    <name type="scientific">Sphingomonas yabuuchiae</name>
    <dbReference type="NCBI Taxonomy" id="172044"/>
    <lineage>
        <taxon>Bacteria</taxon>
        <taxon>Pseudomonadati</taxon>
        <taxon>Pseudomonadota</taxon>
        <taxon>Alphaproteobacteria</taxon>
        <taxon>Sphingomonadales</taxon>
        <taxon>Sphingomonadaceae</taxon>
        <taxon>Sphingomonas</taxon>
    </lineage>
</organism>